<dbReference type="InterPro" id="IPR001537">
    <property type="entry name" value="SpoU_MeTrfase"/>
</dbReference>
<feature type="domain" description="tRNA/rRNA methyltransferase SpoU type" evidence="6">
    <location>
        <begin position="164"/>
        <end position="292"/>
    </location>
</feature>
<evidence type="ECO:0000313" key="8">
    <source>
        <dbReference type="Proteomes" id="UP001189429"/>
    </source>
</evidence>
<dbReference type="InterPro" id="IPR029028">
    <property type="entry name" value="Alpha/beta_knot_MTases"/>
</dbReference>
<dbReference type="Proteomes" id="UP001189429">
    <property type="component" value="Unassembled WGS sequence"/>
</dbReference>
<evidence type="ECO:0000256" key="1">
    <source>
        <dbReference type="ARBA" id="ARBA00007228"/>
    </source>
</evidence>
<dbReference type="InterPro" id="IPR029026">
    <property type="entry name" value="tRNA_m1G_MTases_N"/>
</dbReference>
<keyword evidence="2" id="KW-0489">Methyltransferase</keyword>
<feature type="region of interest" description="Disordered" evidence="5">
    <location>
        <begin position="99"/>
        <end position="126"/>
    </location>
</feature>
<proteinExistence type="inferred from homology"/>
<feature type="compositionally biased region" description="Low complexity" evidence="5">
    <location>
        <begin position="113"/>
        <end position="122"/>
    </location>
</feature>
<dbReference type="Pfam" id="PF00588">
    <property type="entry name" value="SpoU_methylase"/>
    <property type="match status" value="1"/>
</dbReference>
<protein>
    <recommendedName>
        <fullName evidence="6">tRNA/rRNA methyltransferase SpoU type domain-containing protein</fullName>
    </recommendedName>
</protein>
<organism evidence="7 8">
    <name type="scientific">Prorocentrum cordatum</name>
    <dbReference type="NCBI Taxonomy" id="2364126"/>
    <lineage>
        <taxon>Eukaryota</taxon>
        <taxon>Sar</taxon>
        <taxon>Alveolata</taxon>
        <taxon>Dinophyceae</taxon>
        <taxon>Prorocentrales</taxon>
        <taxon>Prorocentraceae</taxon>
        <taxon>Prorocentrum</taxon>
    </lineage>
</organism>
<dbReference type="InterPro" id="IPR004384">
    <property type="entry name" value="RNA_MeTrfase_TrmJ/LasT"/>
</dbReference>
<gene>
    <name evidence="7" type="ORF">PCOR1329_LOCUS20586</name>
</gene>
<name>A0ABN9RI70_9DINO</name>
<comment type="similarity">
    <text evidence="1">Belongs to the class IV-like SAM-binding methyltransferase superfamily. RNA methyltransferase TrmH family.</text>
</comment>
<evidence type="ECO:0000256" key="2">
    <source>
        <dbReference type="ARBA" id="ARBA00022603"/>
    </source>
</evidence>
<evidence type="ECO:0000256" key="3">
    <source>
        <dbReference type="ARBA" id="ARBA00022679"/>
    </source>
</evidence>
<keyword evidence="8" id="KW-1185">Reference proteome</keyword>
<accession>A0ABN9RI70</accession>
<dbReference type="PANTHER" id="PTHR42786:SF6">
    <property type="entry name" value="TRNA_RRNA METHYLTRANSFERASE SPOU TYPE DOMAIN-CONTAINING PROTEIN"/>
    <property type="match status" value="1"/>
</dbReference>
<comment type="caution">
    <text evidence="7">The sequence shown here is derived from an EMBL/GenBank/DDBJ whole genome shotgun (WGS) entry which is preliminary data.</text>
</comment>
<evidence type="ECO:0000256" key="4">
    <source>
        <dbReference type="ARBA" id="ARBA00022691"/>
    </source>
</evidence>
<dbReference type="CDD" id="cd18098">
    <property type="entry name" value="SpoU-like"/>
    <property type="match status" value="1"/>
</dbReference>
<feature type="region of interest" description="Disordered" evidence="5">
    <location>
        <begin position="1"/>
        <end position="21"/>
    </location>
</feature>
<keyword evidence="3" id="KW-0808">Transferase</keyword>
<dbReference type="EMBL" id="CAUYUJ010006670">
    <property type="protein sequence ID" value="CAK0818240.1"/>
    <property type="molecule type" value="Genomic_DNA"/>
</dbReference>
<evidence type="ECO:0000313" key="7">
    <source>
        <dbReference type="EMBL" id="CAK0818240.1"/>
    </source>
</evidence>
<keyword evidence="4" id="KW-0949">S-adenosyl-L-methionine</keyword>
<dbReference type="PANTHER" id="PTHR42786">
    <property type="entry name" value="TRNA/RRNA METHYLTRANSFERASE"/>
    <property type="match status" value="1"/>
</dbReference>
<evidence type="ECO:0000256" key="5">
    <source>
        <dbReference type="SAM" id="MobiDB-lite"/>
    </source>
</evidence>
<dbReference type="SUPFAM" id="SSF75217">
    <property type="entry name" value="alpha/beta knot"/>
    <property type="match status" value="1"/>
</dbReference>
<evidence type="ECO:0000259" key="6">
    <source>
        <dbReference type="Pfam" id="PF00588"/>
    </source>
</evidence>
<reference evidence="7" key="1">
    <citation type="submission" date="2023-10" db="EMBL/GenBank/DDBJ databases">
        <authorList>
            <person name="Chen Y."/>
            <person name="Shah S."/>
            <person name="Dougan E. K."/>
            <person name="Thang M."/>
            <person name="Chan C."/>
        </authorList>
    </citation>
    <scope>NUCLEOTIDE SEQUENCE [LARGE SCALE GENOMIC DNA]</scope>
</reference>
<dbReference type="Gene3D" id="3.40.1280.10">
    <property type="match status" value="1"/>
</dbReference>
<sequence>MGPSKDSVLSGVGPQEREEPAEAAWREVGLRYFFKGQKAGQGKICVFRCPGEKGTVPARAIRACLCNEAGVNLSRFAAFSYCNSWGGFLPLPHGDEEAVSTVPSLAGRPQKVPSEQQPSGEQPPERECVDVQLEETMGFTSRALQELRLEAPAGFFGIGIVRGKTETNHGLLWRSAFQLGASFTFSVGARYDQRRDGMTDRAHCASSCPQWSFVDFAAFAQSLPFGAPLVAVEMGGEPLDAFEHPSRCIYVLGSEDAGIESSVLQACHAVVSIPSLRSASFNVANAGSIVMYDRLAKERASQLLKQ</sequence>